<dbReference type="FunFam" id="3.40.309.10:FF:000012">
    <property type="entry name" value="Betaine aldehyde dehydrogenase"/>
    <property type="match status" value="1"/>
</dbReference>
<dbReference type="Gene3D" id="3.40.309.10">
    <property type="entry name" value="Aldehyde Dehydrogenase, Chain A, domain 2"/>
    <property type="match status" value="1"/>
</dbReference>
<evidence type="ECO:0000313" key="4">
    <source>
        <dbReference type="EMBL" id="SVB11247.1"/>
    </source>
</evidence>
<organism evidence="4">
    <name type="scientific">marine metagenome</name>
    <dbReference type="NCBI Taxonomy" id="408172"/>
    <lineage>
        <taxon>unclassified sequences</taxon>
        <taxon>metagenomes</taxon>
        <taxon>ecological metagenomes</taxon>
    </lineage>
</organism>
<dbReference type="PROSITE" id="PS00070">
    <property type="entry name" value="ALDEHYDE_DEHYDR_CYS"/>
    <property type="match status" value="1"/>
</dbReference>
<dbReference type="InterPro" id="IPR016162">
    <property type="entry name" value="Ald_DH_N"/>
</dbReference>
<dbReference type="InterPro" id="IPR016160">
    <property type="entry name" value="Ald_DH_CS_CYS"/>
</dbReference>
<dbReference type="InterPro" id="IPR015590">
    <property type="entry name" value="Aldehyde_DH_dom"/>
</dbReference>
<feature type="non-terminal residue" evidence="4">
    <location>
        <position position="1"/>
    </location>
</feature>
<dbReference type="EMBL" id="UINC01029094">
    <property type="protein sequence ID" value="SVB11247.1"/>
    <property type="molecule type" value="Genomic_DNA"/>
</dbReference>
<dbReference type="AlphaFoldDB" id="A0A382BDI2"/>
<protein>
    <recommendedName>
        <fullName evidence="3">Aldehyde dehydrogenase domain-containing protein</fullName>
    </recommendedName>
</protein>
<name>A0A382BDI2_9ZZZZ</name>
<feature type="domain" description="Aldehyde dehydrogenase" evidence="3">
    <location>
        <begin position="2"/>
        <end position="379"/>
    </location>
</feature>
<comment type="similarity">
    <text evidence="1">Belongs to the aldehyde dehydrogenase family.</text>
</comment>
<dbReference type="PANTHER" id="PTHR11699">
    <property type="entry name" value="ALDEHYDE DEHYDROGENASE-RELATED"/>
    <property type="match status" value="1"/>
</dbReference>
<dbReference type="InterPro" id="IPR016161">
    <property type="entry name" value="Ald_DH/histidinol_DH"/>
</dbReference>
<accession>A0A382BDI2</accession>
<dbReference type="Gene3D" id="3.40.605.10">
    <property type="entry name" value="Aldehyde Dehydrogenase, Chain A, domain 1"/>
    <property type="match status" value="1"/>
</dbReference>
<gene>
    <name evidence="4" type="ORF">METZ01_LOCUS164101</name>
</gene>
<dbReference type="SUPFAM" id="SSF53720">
    <property type="entry name" value="ALDH-like"/>
    <property type="match status" value="1"/>
</dbReference>
<evidence type="ECO:0000256" key="2">
    <source>
        <dbReference type="ARBA" id="ARBA00023002"/>
    </source>
</evidence>
<evidence type="ECO:0000259" key="3">
    <source>
        <dbReference type="Pfam" id="PF00171"/>
    </source>
</evidence>
<keyword evidence="2" id="KW-0560">Oxidoreductase</keyword>
<dbReference type="Pfam" id="PF00171">
    <property type="entry name" value="Aldedh"/>
    <property type="match status" value="1"/>
</dbReference>
<dbReference type="CDD" id="cd07114">
    <property type="entry name" value="ALDH_DhaS"/>
    <property type="match status" value="1"/>
</dbReference>
<proteinExistence type="inferred from homology"/>
<evidence type="ECO:0000256" key="1">
    <source>
        <dbReference type="ARBA" id="ARBA00009986"/>
    </source>
</evidence>
<dbReference type="PROSITE" id="PS00687">
    <property type="entry name" value="ALDEHYDE_DEHYDR_GLU"/>
    <property type="match status" value="1"/>
</dbReference>
<dbReference type="GO" id="GO:0016620">
    <property type="term" value="F:oxidoreductase activity, acting on the aldehyde or oxo group of donors, NAD or NADP as acceptor"/>
    <property type="evidence" value="ECO:0007669"/>
    <property type="project" value="InterPro"/>
</dbReference>
<dbReference type="InterPro" id="IPR016163">
    <property type="entry name" value="Ald_DH_C"/>
</dbReference>
<reference evidence="4" key="1">
    <citation type="submission" date="2018-05" db="EMBL/GenBank/DDBJ databases">
        <authorList>
            <person name="Lanie J.A."/>
            <person name="Ng W.-L."/>
            <person name="Kazmierczak K.M."/>
            <person name="Andrzejewski T.M."/>
            <person name="Davidsen T.M."/>
            <person name="Wayne K.J."/>
            <person name="Tettelin H."/>
            <person name="Glass J.I."/>
            <person name="Rusch D."/>
            <person name="Podicherti R."/>
            <person name="Tsui H.-C.T."/>
            <person name="Winkler M.E."/>
        </authorList>
    </citation>
    <scope>NUCLEOTIDE SEQUENCE</scope>
</reference>
<dbReference type="InterPro" id="IPR029510">
    <property type="entry name" value="Ald_DH_CS_GLU"/>
</dbReference>
<sequence length="396" mass="43184">LYKETKTQANYIAEYYDYYAGLADKVEGTVLPIDKSNMQVITTRVPIGVVAAIIPWNSQMLLTAVKLAPALAMGNTIVIKSSELAPATLFELAKLIEKTGIPKGVVNIISGFGDPCGKTLTSHNFVERVAFTGGPETARHIIRNSADNLSQVSLELGGKSPVAVFEDAEQTNALNGITAGIFGASGQSCIAGSRLYIQNSIYEDFLKKLVDRANKIKLGPPMETDTQMGPLNSLKQLEIIEKNIKLTLDQGGKLKCGGKRHTLSNKGYYFPPTIIECENHNLPTAENELFGPVLSVMKFEKEDEVIEKMNDNQYGLSSGVYTKDINRGLRVSSAIRAGITFVNTYRLISPSAPFGGMKDSGYGKEAGIESIKDYTRIKTTWFNTSDKPMDDPFTMG</sequence>